<dbReference type="InterPro" id="IPR002121">
    <property type="entry name" value="HRDC_dom"/>
</dbReference>
<dbReference type="FunFam" id="3.40.50.300:FF:001498">
    <property type="entry name" value="ATP-dependent DNA helicase"/>
    <property type="match status" value="1"/>
</dbReference>
<dbReference type="GO" id="GO:0003676">
    <property type="term" value="F:nucleic acid binding"/>
    <property type="evidence" value="ECO:0007669"/>
    <property type="project" value="InterPro"/>
</dbReference>
<dbReference type="GO" id="GO:0000166">
    <property type="term" value="F:nucleotide binding"/>
    <property type="evidence" value="ECO:0007669"/>
    <property type="project" value="InterPro"/>
</dbReference>
<dbReference type="OrthoDB" id="9763659at2"/>
<dbReference type="Gene3D" id="3.40.50.300">
    <property type="entry name" value="P-loop containing nucleotide triphosphate hydrolases"/>
    <property type="match status" value="2"/>
</dbReference>
<dbReference type="PANTHER" id="PTHR47642">
    <property type="entry name" value="ATP-DEPENDENT DNA HELICASE"/>
    <property type="match status" value="1"/>
</dbReference>
<evidence type="ECO:0000259" key="1">
    <source>
        <dbReference type="PROSITE" id="PS50967"/>
    </source>
</evidence>
<accession>A0A1S9PL62</accession>
<gene>
    <name evidence="2" type="ORF">BC343_01095</name>
</gene>
<protein>
    <recommendedName>
        <fullName evidence="1">HRDC domain-containing protein</fullName>
    </recommendedName>
</protein>
<name>A0A1S9PL62_9SPHI</name>
<dbReference type="InterPro" id="IPR051055">
    <property type="entry name" value="PIF1_helicase"/>
</dbReference>
<keyword evidence="3" id="KW-1185">Reference proteome</keyword>
<dbReference type="GO" id="GO:0006281">
    <property type="term" value="P:DNA repair"/>
    <property type="evidence" value="ECO:0007669"/>
    <property type="project" value="InterPro"/>
</dbReference>
<dbReference type="STRING" id="1792845.BC343_01095"/>
<dbReference type="SUPFAM" id="SSF52540">
    <property type="entry name" value="P-loop containing nucleoside triphosphate hydrolases"/>
    <property type="match status" value="2"/>
</dbReference>
<dbReference type="InterPro" id="IPR027417">
    <property type="entry name" value="P-loop_NTPase"/>
</dbReference>
<evidence type="ECO:0000313" key="3">
    <source>
        <dbReference type="Proteomes" id="UP000189739"/>
    </source>
</evidence>
<dbReference type="InterPro" id="IPR010285">
    <property type="entry name" value="DNA_helicase_pif1-like_DEAD"/>
</dbReference>
<reference evidence="2 3" key="1">
    <citation type="submission" date="2016-07" db="EMBL/GenBank/DDBJ databases">
        <title>Genomic analysis of zinc-resistant bacterium Mucilaginibacter pedocola TBZ30.</title>
        <authorList>
            <person name="Huang J."/>
            <person name="Tang J."/>
        </authorList>
    </citation>
    <scope>NUCLEOTIDE SEQUENCE [LARGE SCALE GENOMIC DNA]</scope>
    <source>
        <strain evidence="2 3">TBZ30</strain>
    </source>
</reference>
<dbReference type="GO" id="GO:0000723">
    <property type="term" value="P:telomere maintenance"/>
    <property type="evidence" value="ECO:0007669"/>
    <property type="project" value="InterPro"/>
</dbReference>
<feature type="domain" description="HRDC" evidence="1">
    <location>
        <begin position="582"/>
        <end position="662"/>
    </location>
</feature>
<dbReference type="PROSITE" id="PS50967">
    <property type="entry name" value="HRDC"/>
    <property type="match status" value="1"/>
</dbReference>
<dbReference type="CDD" id="cd18809">
    <property type="entry name" value="SF1_C_RecD"/>
    <property type="match status" value="1"/>
</dbReference>
<dbReference type="InterPro" id="IPR044876">
    <property type="entry name" value="HRDC_dom_sf"/>
</dbReference>
<dbReference type="GO" id="GO:0003678">
    <property type="term" value="F:DNA helicase activity"/>
    <property type="evidence" value="ECO:0007669"/>
    <property type="project" value="InterPro"/>
</dbReference>
<comment type="caution">
    <text evidence="2">The sequence shown here is derived from an EMBL/GenBank/DDBJ whole genome shotgun (WGS) entry which is preliminary data.</text>
</comment>
<dbReference type="EMBL" id="MBTF01000001">
    <property type="protein sequence ID" value="OOQ61700.1"/>
    <property type="molecule type" value="Genomic_DNA"/>
</dbReference>
<dbReference type="Gene3D" id="1.10.150.80">
    <property type="entry name" value="HRDC domain"/>
    <property type="match status" value="1"/>
</dbReference>
<dbReference type="AlphaFoldDB" id="A0A1S9PL62"/>
<dbReference type="SMART" id="SM00341">
    <property type="entry name" value="HRDC"/>
    <property type="match status" value="1"/>
</dbReference>
<organism evidence="2 3">
    <name type="scientific">Mucilaginibacter pedocola</name>
    <dbReference type="NCBI Taxonomy" id="1792845"/>
    <lineage>
        <taxon>Bacteria</taxon>
        <taxon>Pseudomonadati</taxon>
        <taxon>Bacteroidota</taxon>
        <taxon>Sphingobacteriia</taxon>
        <taxon>Sphingobacteriales</taxon>
        <taxon>Sphingobacteriaceae</taxon>
        <taxon>Mucilaginibacter</taxon>
    </lineage>
</organism>
<proteinExistence type="predicted"/>
<dbReference type="Proteomes" id="UP000189739">
    <property type="component" value="Unassembled WGS sequence"/>
</dbReference>
<dbReference type="Pfam" id="PF00570">
    <property type="entry name" value="HRDC"/>
    <property type="match status" value="1"/>
</dbReference>
<dbReference type="Pfam" id="PF05970">
    <property type="entry name" value="PIF1"/>
    <property type="match status" value="1"/>
</dbReference>
<evidence type="ECO:0000313" key="2">
    <source>
        <dbReference type="EMBL" id="OOQ61700.1"/>
    </source>
</evidence>
<dbReference type="SUPFAM" id="SSF47819">
    <property type="entry name" value="HRDC-like"/>
    <property type="match status" value="1"/>
</dbReference>
<sequence>MSATNPAMQLATQYLESTNTIVFLTGKAGTGKTTFLQQLRQSSKKKLAVVAPTGVAAINAGGMTIHSMFQMPFGPLIPGGNESPEQSYNDEKKELLANLELLIIDEVSMVRPDVLDQIDLILRNIKGSAHPFGGVQLLLIGDLSQLSPIIREEEWRILNRYYATQYFFSSLAMQKANYVRIELNHVYRQKEQTFVDILNEVRNQSISANSLALLNERYLPEFKPGIGDEYIALTTHNSITQKLNTEFLDALPGNEYEFAATIRGDFPKDAYPTETTLKLKIGAQVMFVKNDGSAEKLYYNGKIGAVTRIDGGIIYVQSGHAGREIAVEAVEWTNVKYEAAEEQINETNAGTFAQIPLKLAWSITIHKSQGLTFDKAIIDVSEAFAHGQAYVALSRCRTLSGMVLRNPISAQNIIGDPAVARFNKDAEQITPDEETLQRDKLRYAQFLLAELFNFQGLKNVLKGFEPLAPGLQQDIFEIAAKFTRRPEAMDKERVQKAAIYFTDKLRPAIETLYGNIPLLIGTSKEKAAKADRLMQWMMARLSLIEYFIDNQFDVDAYLEQKKSTRTAAVTDRSRSYVKALNAKPNEELFLKLMDWREQRATTDRVMPNMVISEQTAAAVAEKLPATLKALSGIKGVGAQKASQYGTELITMIRVYQQELSGVDTEQGSLF</sequence>
<dbReference type="InterPro" id="IPR010997">
    <property type="entry name" value="HRDC-like_sf"/>
</dbReference>
<dbReference type="RefSeq" id="WP_078345874.1">
    <property type="nucleotide sequence ID" value="NZ_MBTF01000001.1"/>
</dbReference>